<dbReference type="SUPFAM" id="SSF56935">
    <property type="entry name" value="Porins"/>
    <property type="match status" value="1"/>
</dbReference>
<keyword evidence="3" id="KW-0813">Transport</keyword>
<keyword evidence="7 10" id="KW-0675">Receptor</keyword>
<evidence type="ECO:0000313" key="10">
    <source>
        <dbReference type="EMBL" id="MYN01485.1"/>
    </source>
</evidence>
<dbReference type="InterPro" id="IPR013784">
    <property type="entry name" value="Carb-bd-like_fold"/>
</dbReference>
<dbReference type="GO" id="GO:0009279">
    <property type="term" value="C:cell outer membrane"/>
    <property type="evidence" value="ECO:0007669"/>
    <property type="project" value="UniProtKB-SubCell"/>
</dbReference>
<accession>A0A6N9HF74</accession>
<organism evidence="10 11">
    <name type="scientific">Pseudoduganella guangdongensis</name>
    <dbReference type="NCBI Taxonomy" id="2692179"/>
    <lineage>
        <taxon>Bacteria</taxon>
        <taxon>Pseudomonadati</taxon>
        <taxon>Pseudomonadota</taxon>
        <taxon>Betaproteobacteria</taxon>
        <taxon>Burkholderiales</taxon>
        <taxon>Oxalobacteraceae</taxon>
        <taxon>Telluria group</taxon>
        <taxon>Pseudoduganella</taxon>
    </lineage>
</organism>
<proteinExistence type="inferred from homology"/>
<keyword evidence="5" id="KW-0812">Transmembrane</keyword>
<keyword evidence="6" id="KW-0472">Membrane</keyword>
<dbReference type="InterPro" id="IPR036942">
    <property type="entry name" value="Beta-barrel_TonB_sf"/>
</dbReference>
<dbReference type="AlphaFoldDB" id="A0A6N9HF74"/>
<keyword evidence="11" id="KW-1185">Reference proteome</keyword>
<dbReference type="Gene3D" id="2.40.170.20">
    <property type="entry name" value="TonB-dependent receptor, beta-barrel domain"/>
    <property type="match status" value="1"/>
</dbReference>
<dbReference type="Proteomes" id="UP000448575">
    <property type="component" value="Unassembled WGS sequence"/>
</dbReference>
<evidence type="ECO:0000313" key="11">
    <source>
        <dbReference type="Proteomes" id="UP000448575"/>
    </source>
</evidence>
<dbReference type="PANTHER" id="PTHR30069:SF46">
    <property type="entry name" value="OAR PROTEIN"/>
    <property type="match status" value="1"/>
</dbReference>
<evidence type="ECO:0000256" key="6">
    <source>
        <dbReference type="ARBA" id="ARBA00023136"/>
    </source>
</evidence>
<protein>
    <submittedName>
        <fullName evidence="10">TonB-dependent receptor</fullName>
    </submittedName>
</protein>
<reference evidence="10 11" key="1">
    <citation type="submission" date="2019-12" db="EMBL/GenBank/DDBJ databases">
        <title>Novel species isolated from a subtropical stream in China.</title>
        <authorList>
            <person name="Lu H."/>
        </authorList>
    </citation>
    <scope>NUCLEOTIDE SEQUENCE [LARGE SCALE GENOMIC DNA]</scope>
    <source>
        <strain evidence="10 11">DS3</strain>
    </source>
</reference>
<gene>
    <name evidence="10" type="ORF">GTP41_05170</name>
</gene>
<dbReference type="GO" id="GO:0030246">
    <property type="term" value="F:carbohydrate binding"/>
    <property type="evidence" value="ECO:0007669"/>
    <property type="project" value="InterPro"/>
</dbReference>
<evidence type="ECO:0000256" key="8">
    <source>
        <dbReference type="ARBA" id="ARBA00023237"/>
    </source>
</evidence>
<keyword evidence="8" id="KW-0998">Cell outer membrane</keyword>
<sequence length="1032" mass="111809">MEPAMAQSSATGSVFGTVEAPAGSLINLTNLETGLKRSSDVATNGRYQVTALPPGRYKVELMRNNAVASTLEVEVFAGQGANASFGTMAAVQVTGRRNRIDVSNTNNGAVFSAKELAKLPVQANLTSIVLLAPNTTKADTAYGGASFGGGGASENAFYLNGFSITNPLTQLGSMELPFGAIQQASVITGGFGAEFGRSIGGVMNVTTKSGTNNWEAGAMYSAEPNRARASRRNIHYEKTGYVDNANTDGKLHYRRDLDEVHAFQYGAYMGGPLIKDKLFMFFAADQTITKQNGLPTLLSEGTAFTTTERDGWRSRRSLESRWVGKIDFNITDNHRVEFTSAGDDWRERVQRYGFTLAGSDKAAAQAALNGAPNNTLYSSLVTRNPGPTGINPGPPGAKVNMLKYIGNLTDDLTLTALFGRLKSERGVTYEHGFGGAQVPPSVTVPAVANRVPELDAQGLYKSFNPFTGNLSKPGSDEVKSFRLDLEYKWGDHTIRGGLDSHDIDITSAGLATSGGSAWSYRKVAAGRECLPTNLSNARPAIVCNFGGFGTRGYYARQRVFSSITDAKAEQTAQYIEDRWQFNKNLLLTFGLRNEQYSNTTGDGDKFIDVKDQIAPRLSASWDVNGDASLKVFGSMGRYHLQLPGQVAARAASRSTLTDQDFTYTGIDPNTGVPTGLTPINVAQSPDGETGSRKPPQSVVVKDLKPNYQDELTLGFEKAWSPDLNFGLKGTYRKLGAGIDDSCDTRILYDFALKNGIPVVSKDYMNCFIFNPGKDVTIWVDGHDAAGNPIVSGKGKYANFSAAEIGSPKAKREYTALDMFLEHPLRNGWYGRINYTLSRSKGNMEGQTRSDTGQTDVGTSAGWDYPEFAANSEGLLPNDRKHQLKLFGFYQLTPEISVGGNALIQSGRPKTCLGTNEAAENGELFPPLSEEYGGPGYGAEYFWCGGKPAPRGSLGRLPTERRLDLSMTYAPNYMKGLAFKMDVFNVFNSQKVTARRETYDDGSGHGILANYGEARSLQDARSVKFTVEYNHKF</sequence>
<dbReference type="InterPro" id="IPR037066">
    <property type="entry name" value="Plug_dom_sf"/>
</dbReference>
<dbReference type="PANTHER" id="PTHR30069">
    <property type="entry name" value="TONB-DEPENDENT OUTER MEMBRANE RECEPTOR"/>
    <property type="match status" value="1"/>
</dbReference>
<feature type="domain" description="TonB-dependent transporter Oar-like beta-barrel" evidence="9">
    <location>
        <begin position="373"/>
        <end position="601"/>
    </location>
</feature>
<dbReference type="InterPro" id="IPR039426">
    <property type="entry name" value="TonB-dep_rcpt-like"/>
</dbReference>
<evidence type="ECO:0000256" key="1">
    <source>
        <dbReference type="ARBA" id="ARBA00004571"/>
    </source>
</evidence>
<dbReference type="EMBL" id="WWCJ01000003">
    <property type="protein sequence ID" value="MYN01485.1"/>
    <property type="molecule type" value="Genomic_DNA"/>
</dbReference>
<dbReference type="GO" id="GO:0044718">
    <property type="term" value="P:siderophore transmembrane transport"/>
    <property type="evidence" value="ECO:0007669"/>
    <property type="project" value="TreeGrafter"/>
</dbReference>
<evidence type="ECO:0000259" key="9">
    <source>
        <dbReference type="Pfam" id="PF25183"/>
    </source>
</evidence>
<dbReference type="SUPFAM" id="SSF49452">
    <property type="entry name" value="Starch-binding domain-like"/>
    <property type="match status" value="1"/>
</dbReference>
<dbReference type="Pfam" id="PF25183">
    <property type="entry name" value="OMP_b-brl_4"/>
    <property type="match status" value="2"/>
</dbReference>
<dbReference type="GO" id="GO:0015344">
    <property type="term" value="F:siderophore uptake transmembrane transporter activity"/>
    <property type="evidence" value="ECO:0007669"/>
    <property type="project" value="TreeGrafter"/>
</dbReference>
<dbReference type="Gene3D" id="2.170.130.10">
    <property type="entry name" value="TonB-dependent receptor, plug domain"/>
    <property type="match status" value="1"/>
</dbReference>
<dbReference type="RefSeq" id="WP_161024501.1">
    <property type="nucleotide sequence ID" value="NZ_WWCJ01000003.1"/>
</dbReference>
<name>A0A6N9HF74_9BURK</name>
<evidence type="ECO:0000256" key="2">
    <source>
        <dbReference type="ARBA" id="ARBA00009810"/>
    </source>
</evidence>
<dbReference type="InterPro" id="IPR057601">
    <property type="entry name" value="Oar-like_b-barrel"/>
</dbReference>
<comment type="caution">
    <text evidence="10">The sequence shown here is derived from an EMBL/GenBank/DDBJ whole genome shotgun (WGS) entry which is preliminary data.</text>
</comment>
<feature type="domain" description="TonB-dependent transporter Oar-like beta-barrel" evidence="9">
    <location>
        <begin position="610"/>
        <end position="994"/>
    </location>
</feature>
<evidence type="ECO:0000256" key="4">
    <source>
        <dbReference type="ARBA" id="ARBA00022452"/>
    </source>
</evidence>
<comment type="similarity">
    <text evidence="2">Belongs to the TonB-dependent receptor family.</text>
</comment>
<keyword evidence="4" id="KW-1134">Transmembrane beta strand</keyword>
<comment type="subcellular location">
    <subcellularLocation>
        <location evidence="1">Cell outer membrane</location>
        <topology evidence="1">Multi-pass membrane protein</topology>
    </subcellularLocation>
</comment>
<evidence type="ECO:0000256" key="3">
    <source>
        <dbReference type="ARBA" id="ARBA00022448"/>
    </source>
</evidence>
<evidence type="ECO:0000256" key="5">
    <source>
        <dbReference type="ARBA" id="ARBA00022692"/>
    </source>
</evidence>
<dbReference type="Gene3D" id="2.60.40.1120">
    <property type="entry name" value="Carboxypeptidase-like, regulatory domain"/>
    <property type="match status" value="1"/>
</dbReference>
<evidence type="ECO:0000256" key="7">
    <source>
        <dbReference type="ARBA" id="ARBA00023170"/>
    </source>
</evidence>